<protein>
    <submittedName>
        <fullName evidence="2">Uncharacterized protein</fullName>
    </submittedName>
</protein>
<accession>A0A3E1Y2H8</accession>
<dbReference type="RefSeq" id="WP_116978910.1">
    <property type="nucleotide sequence ID" value="NZ_QPMM01000019.1"/>
</dbReference>
<reference evidence="2 3" key="1">
    <citation type="submission" date="2018-07" db="EMBL/GenBank/DDBJ databases">
        <title>Chitinophaga K2CV101002-2 sp. nov., isolated from a monsoon evergreen broad-leaved forest soil.</title>
        <authorList>
            <person name="Lv Y."/>
        </authorList>
    </citation>
    <scope>NUCLEOTIDE SEQUENCE [LARGE SCALE GENOMIC DNA]</scope>
    <source>
        <strain evidence="2 3">GDMCC 1.1288</strain>
    </source>
</reference>
<name>A0A3E1Y2H8_9BACT</name>
<organism evidence="2 3">
    <name type="scientific">Chitinophaga silvatica</name>
    <dbReference type="NCBI Taxonomy" id="2282649"/>
    <lineage>
        <taxon>Bacteria</taxon>
        <taxon>Pseudomonadati</taxon>
        <taxon>Bacteroidota</taxon>
        <taxon>Chitinophagia</taxon>
        <taxon>Chitinophagales</taxon>
        <taxon>Chitinophagaceae</taxon>
        <taxon>Chitinophaga</taxon>
    </lineage>
</organism>
<comment type="caution">
    <text evidence="2">The sequence shown here is derived from an EMBL/GenBank/DDBJ whole genome shotgun (WGS) entry which is preliminary data.</text>
</comment>
<sequence length="445" mass="51116">MYRHVIFSYWILFSLQNLYAQSLPQLPVGDFVNNIFKESYKITSSIDKTNAKVLARMNRKTCKLRNKLMQKDSALAYRLDSLLGLAENETQHFESAYNSYLDTLTWSIRFLTAENPLNHHSVKAIEQIKNVENTLLKSNQIAGRLDLLKQALQNQFPGYGEINKYLKHINKEAYYFSSKIKEYKSLLKDRKKLTAEVLSALYKNKRFTQFFKQNSTLASYFNSPASPNPEMQTRAMVQQLIAQRLSNSAIIQNRLDAATSELSQLQQRSSDLLQKQNDEKMPDFKPNSQHNKSFLKRLEVGYNIGPEGSTGILPGSTNLAIQVGYRINDNNVVGLGTAYRLGVGKPFKNIKLSNEGVSFRSYVDIKFWKGYWISGGFEYNYLQTFASLRAVYNLDIWQKSGLLGLSKKYKAGKKEAKIQILWDFLSYGNIPRSQPILIRFGYNLK</sequence>
<dbReference type="AlphaFoldDB" id="A0A3E1Y2H8"/>
<keyword evidence="1" id="KW-0175">Coiled coil</keyword>
<dbReference type="OrthoDB" id="629901at2"/>
<dbReference type="EMBL" id="QPMM01000019">
    <property type="protein sequence ID" value="RFS18826.1"/>
    <property type="molecule type" value="Genomic_DNA"/>
</dbReference>
<feature type="coiled-coil region" evidence="1">
    <location>
        <begin position="248"/>
        <end position="275"/>
    </location>
</feature>
<evidence type="ECO:0000313" key="2">
    <source>
        <dbReference type="EMBL" id="RFS18826.1"/>
    </source>
</evidence>
<dbReference type="Proteomes" id="UP000260644">
    <property type="component" value="Unassembled WGS sequence"/>
</dbReference>
<evidence type="ECO:0000256" key="1">
    <source>
        <dbReference type="SAM" id="Coils"/>
    </source>
</evidence>
<proteinExistence type="predicted"/>
<gene>
    <name evidence="2" type="ORF">DVR12_26885</name>
</gene>
<evidence type="ECO:0000313" key="3">
    <source>
        <dbReference type="Proteomes" id="UP000260644"/>
    </source>
</evidence>
<keyword evidence="3" id="KW-1185">Reference proteome</keyword>